<evidence type="ECO:0000313" key="2">
    <source>
        <dbReference type="EMBL" id="GGC16743.1"/>
    </source>
</evidence>
<sequence>MEDNQETPHLPPLVLFVGLALVLGCGIWSGSLFFFYKGSIIYGVIAGVCLGATYAFLKQIKAQFFNSGK</sequence>
<dbReference type="EMBL" id="BMCG01000006">
    <property type="protein sequence ID" value="GGC16743.1"/>
    <property type="molecule type" value="Genomic_DNA"/>
</dbReference>
<accession>A0A8J2UNT7</accession>
<keyword evidence="1" id="KW-1133">Transmembrane helix</keyword>
<keyword evidence="3" id="KW-1185">Reference proteome</keyword>
<keyword evidence="1" id="KW-0472">Membrane</keyword>
<reference evidence="2" key="2">
    <citation type="submission" date="2020-09" db="EMBL/GenBank/DDBJ databases">
        <authorList>
            <person name="Sun Q."/>
            <person name="Sedlacek I."/>
        </authorList>
    </citation>
    <scope>NUCLEOTIDE SEQUENCE</scope>
    <source>
        <strain evidence="2">CCM 7086</strain>
    </source>
</reference>
<comment type="caution">
    <text evidence="2">The sequence shown here is derived from an EMBL/GenBank/DDBJ whole genome shotgun (WGS) entry which is preliminary data.</text>
</comment>
<reference evidence="2" key="1">
    <citation type="journal article" date="2014" name="Int. J. Syst. Evol. Microbiol.">
        <title>Complete genome sequence of Corynebacterium casei LMG S-19264T (=DSM 44701T), isolated from a smear-ripened cheese.</title>
        <authorList>
            <consortium name="US DOE Joint Genome Institute (JGI-PGF)"/>
            <person name="Walter F."/>
            <person name="Albersmeier A."/>
            <person name="Kalinowski J."/>
            <person name="Ruckert C."/>
        </authorList>
    </citation>
    <scope>NUCLEOTIDE SEQUENCE</scope>
    <source>
        <strain evidence="2">CCM 7086</strain>
    </source>
</reference>
<evidence type="ECO:0000313" key="3">
    <source>
        <dbReference type="Proteomes" id="UP000620266"/>
    </source>
</evidence>
<dbReference type="Proteomes" id="UP000620266">
    <property type="component" value="Unassembled WGS sequence"/>
</dbReference>
<organism evidence="2 3">
    <name type="scientific">Oxalicibacterium flavum</name>
    <dbReference type="NCBI Taxonomy" id="179467"/>
    <lineage>
        <taxon>Bacteria</taxon>
        <taxon>Pseudomonadati</taxon>
        <taxon>Pseudomonadota</taxon>
        <taxon>Betaproteobacteria</taxon>
        <taxon>Burkholderiales</taxon>
        <taxon>Oxalobacteraceae</taxon>
        <taxon>Oxalicibacterium</taxon>
    </lineage>
</organism>
<proteinExistence type="predicted"/>
<dbReference type="AlphaFoldDB" id="A0A8J2UNT7"/>
<feature type="transmembrane region" description="Helical" evidence="1">
    <location>
        <begin position="12"/>
        <end position="34"/>
    </location>
</feature>
<feature type="transmembrane region" description="Helical" evidence="1">
    <location>
        <begin position="40"/>
        <end position="57"/>
    </location>
</feature>
<gene>
    <name evidence="2" type="ORF">GCM10007205_27130</name>
</gene>
<name>A0A8J2UNT7_9BURK</name>
<protein>
    <submittedName>
        <fullName evidence="2">Uncharacterized protein</fullName>
    </submittedName>
</protein>
<evidence type="ECO:0000256" key="1">
    <source>
        <dbReference type="SAM" id="Phobius"/>
    </source>
</evidence>
<keyword evidence="1" id="KW-0812">Transmembrane</keyword>
<dbReference type="RefSeq" id="WP_188397109.1">
    <property type="nucleotide sequence ID" value="NZ_BMCG01000006.1"/>
</dbReference>